<dbReference type="PROSITE" id="PS50016">
    <property type="entry name" value="ZF_PHD_2"/>
    <property type="match status" value="1"/>
</dbReference>
<dbReference type="Pfam" id="PF00439">
    <property type="entry name" value="Bromodomain"/>
    <property type="match status" value="1"/>
</dbReference>
<feature type="compositionally biased region" description="Basic and acidic residues" evidence="13">
    <location>
        <begin position="757"/>
        <end position="770"/>
    </location>
</feature>
<organism evidence="18 19">
    <name type="scientific">Skeletonema marinoi</name>
    <dbReference type="NCBI Taxonomy" id="267567"/>
    <lineage>
        <taxon>Eukaryota</taxon>
        <taxon>Sar</taxon>
        <taxon>Stramenopiles</taxon>
        <taxon>Ochrophyta</taxon>
        <taxon>Bacillariophyta</taxon>
        <taxon>Coscinodiscophyceae</taxon>
        <taxon>Thalassiosirophycidae</taxon>
        <taxon>Thalassiosirales</taxon>
        <taxon>Skeletonemataceae</taxon>
        <taxon>Skeletonema</taxon>
        <taxon>Skeletonema marinoi-dohrnii complex</taxon>
    </lineage>
</organism>
<keyword evidence="19" id="KW-1185">Reference proteome</keyword>
<dbReference type="SMART" id="SM00297">
    <property type="entry name" value="BROMO"/>
    <property type="match status" value="1"/>
</dbReference>
<feature type="transmembrane region" description="Helical" evidence="14">
    <location>
        <begin position="1311"/>
        <end position="1330"/>
    </location>
</feature>
<feature type="transmembrane region" description="Helical" evidence="14">
    <location>
        <begin position="1496"/>
        <end position="1519"/>
    </location>
</feature>
<feature type="domain" description="RanBP2-type" evidence="17">
    <location>
        <begin position="111"/>
        <end position="140"/>
    </location>
</feature>
<dbReference type="PRINTS" id="PR00176">
    <property type="entry name" value="NANEUSMPORT"/>
</dbReference>
<dbReference type="InterPro" id="IPR013083">
    <property type="entry name" value="Znf_RING/FYVE/PHD"/>
</dbReference>
<evidence type="ECO:0000259" key="15">
    <source>
        <dbReference type="PROSITE" id="PS50014"/>
    </source>
</evidence>
<sequence length="1761" mass="194181">MPPRRVLPSRHARTGIISYSDTQAAGAVVPSGGAEVGTGEIGENENSTYYLSDEDGSDDIDEVSCLVVLIGDLTAILPNGRELRVKIKVFDISPQHISPQKSPVRNDAAIEAANWQCHLCGKSNMNGKKRCGHCQAWKGGMRENIRTKKQKPPPPTQDVQPIEIKHHLLAKPPSRGVVEDTPMEVEGGEKEDQDEGGPAGSRPKRKRTNVYSSLSEAVIKATSQARAEAFMAAAPVPQHQSKVKTKPLRDYVHPGAVAAEKVIATSKRVPDELVGNDGNLFYCRVCLGVGEVVCCDGCPHVFHPFCLPAGPSKTSLENDDDPWYCHDCIKKDMKGRSINPKKKKRLGGKGGRGAGGAGRYRARPSMTPSDDERSPRGHGSGYQSPFVRTDEDDEEVGPEALASVQKPTSSTPAFFFFLLHNRSAIEKRLYKRNRFFRAMPKGLSRNEKVAQEGAAIWVGMNDAERNEWIEFSMKDFEQRVVAWKEKVAIHTMIDAMDGDEAKGEFKRQTSDETNSTADATPDDEGFAATNRARLTQFSKVKSQPVNVGSKESNNGILLELLKDIRFRPLPLISTTRDDEDLTHNVRDNVAIQKFIVEGPVETCIGDDCLGCTRGWSHFCLVLKRHIPSAEHRAKLQPPVSSLFATRIGLGLKANLPHYDDDAEKTDASNSTSVEDAARLGGISKICPTYQPRNTHSLDDPSLRKDDATAFIESAIALKTVAPGSGGNDDQSNSEKLSPSPGKVKASSRLLPMRGRTKSAEKDNNNEKNEDTGDNTQQRNKCGKCGNLEGNSFGCIPCRRAQLISQISKRDLQSFYAGGDGASGSHDIRYSCVMLGRSSLQDVSHSGSKGLHKEGLDKVGLSLTKEGWAPNAPVKKEVAEYHKMITDPIDFSKIKEKIFTNEYSSLGAFINDARKLCINACVFNAADTLYATTAKEIFDSLEIMADRAKKWIAMLKNAHATAFTKDSALFTKESAGCSKEDIFKDVRLMWPGAVELLEEPTWLNEQAKSDFVRTKENEIAYYGALAVRRTAAAAEASMLSNSDVDSFQRPVVKRSHLQDELLRRHIDQQVSIHTGSIQLSDVPNFREEGLLTLLKRVQKRRAEARLSSDSGSARCDGFKVGDEVNVSKLRRKFKRTLDATKPRVLPSRLAQSTGLASRNAQEASKEGQLESGATLESIGQVMTENKVSVQGSRTHGWGLFCDKPFSKGEVVAEYIGEYVTDAVADGREKYYRKQRIQDYQFRVDKNNFWDQDEVSGTEAKEYFYQTIIGMDTLGDDLKPTRLVGMNVFYSLLTWVVIYFSVAYGLEATGKVTYVTMGFPLVILFVFLGRSLTLEGSGNGINEYIGESNWGIFSDHPEIWSRAVSQIFFSLGTTFGIMTAYGSHCKRNEPAFLNSCVVALSNSMFSFISGFAVFATLGHLAYLEGLDSVADLEYSSFGLVFGSWPVALGTLPGGQHWIRLFFIMLFMLGIDSAFSFMEAFLTVLHDTKLFHNVDRKRASLVLTACAFLLSTLYATDAGLIFLDSVDYYINFVIIFVGFVKCVAAGWVYKIETQIECLGPKIVFVYITTTFGSVLLACAMWFGVGNAAAGFFGLFISYAMGIAYVGYLMKKKMHEDPTLTWSDMLFDLTMGNVMKLREDLVSSVGHIPVAWAFLIRHFIPQVLLILFFLGADATTIDEEGNEVKVFGSYGGYATTYQVLGILTVVFAGFLVVSSLVFPNLYEALETVDGTEKSVDKNNIDEIEMAEKDQVNDIGNEQLSKGELA</sequence>
<dbReference type="InterPro" id="IPR001487">
    <property type="entry name" value="Bromodomain"/>
</dbReference>
<proteinExistence type="predicted"/>
<dbReference type="InterPro" id="IPR046341">
    <property type="entry name" value="SET_dom_sf"/>
</dbReference>
<feature type="transmembrane region" description="Helical" evidence="14">
    <location>
        <begin position="1585"/>
        <end position="1606"/>
    </location>
</feature>
<dbReference type="GO" id="GO:0035725">
    <property type="term" value="P:sodium ion transmembrane transport"/>
    <property type="evidence" value="ECO:0007669"/>
    <property type="project" value="TreeGrafter"/>
</dbReference>
<feature type="region of interest" description="Disordered" evidence="13">
    <location>
        <begin position="1147"/>
        <end position="1169"/>
    </location>
</feature>
<dbReference type="Proteomes" id="UP001224775">
    <property type="component" value="Unassembled WGS sequence"/>
</dbReference>
<feature type="transmembrane region" description="Helical" evidence="14">
    <location>
        <begin position="1525"/>
        <end position="1546"/>
    </location>
</feature>
<evidence type="ECO:0000256" key="12">
    <source>
        <dbReference type="PROSITE-ProRule" id="PRU00322"/>
    </source>
</evidence>
<gene>
    <name evidence="18" type="ORF">QTG54_001617</name>
</gene>
<dbReference type="Gene3D" id="1.20.920.10">
    <property type="entry name" value="Bromodomain-like"/>
    <property type="match status" value="1"/>
</dbReference>
<feature type="transmembrane region" description="Helical" evidence="14">
    <location>
        <begin position="1655"/>
        <end position="1673"/>
    </location>
</feature>
<dbReference type="GO" id="GO:0008270">
    <property type="term" value="F:zinc ion binding"/>
    <property type="evidence" value="ECO:0007669"/>
    <property type="project" value="UniProtKB-KW"/>
</dbReference>
<dbReference type="GO" id="GO:0140938">
    <property type="term" value="F:histone H3 methyltransferase activity"/>
    <property type="evidence" value="ECO:0007669"/>
    <property type="project" value="UniProtKB-ARBA"/>
</dbReference>
<dbReference type="EMBL" id="JATAAI010000002">
    <property type="protein sequence ID" value="KAK1747654.1"/>
    <property type="molecule type" value="Genomic_DNA"/>
</dbReference>
<dbReference type="SMART" id="SM00249">
    <property type="entry name" value="PHD"/>
    <property type="match status" value="1"/>
</dbReference>
<feature type="compositionally biased region" description="Polar residues" evidence="13">
    <location>
        <begin position="727"/>
        <end position="736"/>
    </location>
</feature>
<name>A0AAD8YJC5_9STRA</name>
<dbReference type="InterPro" id="IPR019787">
    <property type="entry name" value="Znf_PHD-finger"/>
</dbReference>
<feature type="region of interest" description="Disordered" evidence="13">
    <location>
        <begin position="500"/>
        <end position="524"/>
    </location>
</feature>
<dbReference type="PROSITE" id="PS01358">
    <property type="entry name" value="ZF_RANBP2_1"/>
    <property type="match status" value="1"/>
</dbReference>
<evidence type="ECO:0000259" key="17">
    <source>
        <dbReference type="PROSITE" id="PS50199"/>
    </source>
</evidence>
<keyword evidence="9 11" id="KW-0103">Bromodomain</keyword>
<evidence type="ECO:0000313" key="19">
    <source>
        <dbReference type="Proteomes" id="UP001224775"/>
    </source>
</evidence>
<dbReference type="InterPro" id="IPR000175">
    <property type="entry name" value="Na/ntran_symport"/>
</dbReference>
<feature type="region of interest" description="Disordered" evidence="13">
    <location>
        <begin position="720"/>
        <end position="779"/>
    </location>
</feature>
<protein>
    <submittedName>
        <fullName evidence="18">Sodium/chloride-dependent transporter family protein</fullName>
    </submittedName>
</protein>
<dbReference type="InterPro" id="IPR001876">
    <property type="entry name" value="Znf_RanBP2"/>
</dbReference>
<dbReference type="GO" id="GO:0016279">
    <property type="term" value="F:protein-lysine N-methyltransferase activity"/>
    <property type="evidence" value="ECO:0007669"/>
    <property type="project" value="UniProtKB-ARBA"/>
</dbReference>
<evidence type="ECO:0000256" key="11">
    <source>
        <dbReference type="PROSITE-ProRule" id="PRU00035"/>
    </source>
</evidence>
<keyword evidence="6" id="KW-0862">Zinc</keyword>
<dbReference type="Pfam" id="PF00628">
    <property type="entry name" value="PHD"/>
    <property type="match status" value="1"/>
</dbReference>
<evidence type="ECO:0000256" key="5">
    <source>
        <dbReference type="ARBA" id="ARBA00022771"/>
    </source>
</evidence>
<dbReference type="InterPro" id="IPR037272">
    <property type="entry name" value="SNS_sf"/>
</dbReference>
<keyword evidence="10 14" id="KW-0472">Membrane</keyword>
<feature type="domain" description="Bromo" evidence="15">
    <location>
        <begin position="869"/>
        <end position="930"/>
    </location>
</feature>
<evidence type="ECO:0000256" key="6">
    <source>
        <dbReference type="ARBA" id="ARBA00022833"/>
    </source>
</evidence>
<dbReference type="PANTHER" id="PTHR11616">
    <property type="entry name" value="SODIUM/CHLORIDE DEPENDENT TRANSPORTER"/>
    <property type="match status" value="1"/>
</dbReference>
<keyword evidence="3 14" id="KW-0812">Transmembrane</keyword>
<dbReference type="SUPFAM" id="SSF47370">
    <property type="entry name" value="Bromodomain"/>
    <property type="match status" value="1"/>
</dbReference>
<feature type="transmembrane region" description="Helical" evidence="14">
    <location>
        <begin position="1455"/>
        <end position="1475"/>
    </location>
</feature>
<feature type="domain" description="PHD-type" evidence="16">
    <location>
        <begin position="280"/>
        <end position="331"/>
    </location>
</feature>
<evidence type="ECO:0000256" key="7">
    <source>
        <dbReference type="ARBA" id="ARBA00022853"/>
    </source>
</evidence>
<reference evidence="18" key="1">
    <citation type="submission" date="2023-06" db="EMBL/GenBank/DDBJ databases">
        <title>Survivors Of The Sea: Transcriptome response of Skeletonema marinoi to long-term dormancy.</title>
        <authorList>
            <person name="Pinder M.I.M."/>
            <person name="Kourtchenko O."/>
            <person name="Robertson E.K."/>
            <person name="Larsson T."/>
            <person name="Maumus F."/>
            <person name="Osuna-Cruz C.M."/>
            <person name="Vancaester E."/>
            <person name="Stenow R."/>
            <person name="Vandepoele K."/>
            <person name="Ploug H."/>
            <person name="Bruchert V."/>
            <person name="Godhe A."/>
            <person name="Topel M."/>
        </authorList>
    </citation>
    <scope>NUCLEOTIDE SEQUENCE</scope>
    <source>
        <strain evidence="18">R05AC</strain>
    </source>
</reference>
<dbReference type="GO" id="GO:0005886">
    <property type="term" value="C:plasma membrane"/>
    <property type="evidence" value="ECO:0007669"/>
    <property type="project" value="TreeGrafter"/>
</dbReference>
<keyword evidence="7" id="KW-0156">Chromatin regulator</keyword>
<dbReference type="PRINTS" id="PR00503">
    <property type="entry name" value="BROMODOMAIN"/>
</dbReference>
<dbReference type="InterPro" id="IPR019786">
    <property type="entry name" value="Zinc_finger_PHD-type_CS"/>
</dbReference>
<feature type="compositionally biased region" description="Basic and acidic residues" evidence="13">
    <location>
        <begin position="500"/>
        <end position="510"/>
    </location>
</feature>
<feature type="region of interest" description="Disordered" evidence="13">
    <location>
        <begin position="336"/>
        <end position="405"/>
    </location>
</feature>
<dbReference type="PANTHER" id="PTHR11616:SF240">
    <property type="entry name" value="BLOATED TUBULES, ISOFORM B-RELATED"/>
    <property type="match status" value="1"/>
</dbReference>
<evidence type="ECO:0000259" key="16">
    <source>
        <dbReference type="PROSITE" id="PS50016"/>
    </source>
</evidence>
<accession>A0AAD8YJC5</accession>
<dbReference type="SUPFAM" id="SSF57903">
    <property type="entry name" value="FYVE/PHD zinc finger"/>
    <property type="match status" value="1"/>
</dbReference>
<dbReference type="CDD" id="cd04369">
    <property type="entry name" value="Bromodomain"/>
    <property type="match status" value="1"/>
</dbReference>
<evidence type="ECO:0000256" key="14">
    <source>
        <dbReference type="SAM" id="Phobius"/>
    </source>
</evidence>
<dbReference type="PROSITE" id="PS50267">
    <property type="entry name" value="NA_NEUROTRAN_SYMP_3"/>
    <property type="match status" value="1"/>
</dbReference>
<evidence type="ECO:0000256" key="13">
    <source>
        <dbReference type="SAM" id="MobiDB-lite"/>
    </source>
</evidence>
<evidence type="ECO:0000256" key="4">
    <source>
        <dbReference type="ARBA" id="ARBA00022723"/>
    </source>
</evidence>
<dbReference type="Gene3D" id="2.170.270.10">
    <property type="entry name" value="SET domain"/>
    <property type="match status" value="1"/>
</dbReference>
<keyword evidence="2" id="KW-0813">Transport</keyword>
<evidence type="ECO:0000256" key="9">
    <source>
        <dbReference type="ARBA" id="ARBA00023117"/>
    </source>
</evidence>
<feature type="transmembrane region" description="Helical" evidence="14">
    <location>
        <begin position="1558"/>
        <end position="1579"/>
    </location>
</feature>
<dbReference type="SUPFAM" id="SSF82199">
    <property type="entry name" value="SET domain"/>
    <property type="match status" value="1"/>
</dbReference>
<comment type="subcellular location">
    <subcellularLocation>
        <location evidence="1">Membrane</location>
        <topology evidence="1">Multi-pass membrane protein</topology>
    </subcellularLocation>
</comment>
<feature type="transmembrane region" description="Helical" evidence="14">
    <location>
        <begin position="1693"/>
        <end position="1714"/>
    </location>
</feature>
<dbReference type="Pfam" id="PF00209">
    <property type="entry name" value="SNF"/>
    <property type="match status" value="1"/>
</dbReference>
<dbReference type="PROSITE" id="PS01359">
    <property type="entry name" value="ZF_PHD_1"/>
    <property type="match status" value="1"/>
</dbReference>
<feature type="transmembrane region" description="Helical" evidence="14">
    <location>
        <begin position="1357"/>
        <end position="1378"/>
    </location>
</feature>
<dbReference type="InterPro" id="IPR036427">
    <property type="entry name" value="Bromodomain-like_sf"/>
</dbReference>
<comment type="caution">
    <text evidence="18">The sequence shown here is derived from an EMBL/GenBank/DDBJ whole genome shotgun (WGS) entry which is preliminary data.</text>
</comment>
<dbReference type="PROSITE" id="PS50014">
    <property type="entry name" value="BROMODOMAIN_2"/>
    <property type="match status" value="1"/>
</dbReference>
<dbReference type="InterPro" id="IPR001965">
    <property type="entry name" value="Znf_PHD"/>
</dbReference>
<evidence type="ECO:0000256" key="2">
    <source>
        <dbReference type="ARBA" id="ARBA00022448"/>
    </source>
</evidence>
<feature type="transmembrane region" description="Helical" evidence="14">
    <location>
        <begin position="1286"/>
        <end position="1304"/>
    </location>
</feature>
<evidence type="ECO:0000256" key="10">
    <source>
        <dbReference type="ARBA" id="ARBA00023136"/>
    </source>
</evidence>
<keyword evidence="5 12" id="KW-0863">Zinc-finger</keyword>
<evidence type="ECO:0000313" key="18">
    <source>
        <dbReference type="EMBL" id="KAK1747654.1"/>
    </source>
</evidence>
<evidence type="ECO:0000256" key="8">
    <source>
        <dbReference type="ARBA" id="ARBA00022989"/>
    </source>
</evidence>
<dbReference type="SUPFAM" id="SSF161070">
    <property type="entry name" value="SNF-like"/>
    <property type="match status" value="1"/>
</dbReference>
<feature type="region of interest" description="Disordered" evidence="13">
    <location>
        <begin position="167"/>
        <end position="211"/>
    </location>
</feature>
<evidence type="ECO:0000256" key="1">
    <source>
        <dbReference type="ARBA" id="ARBA00004141"/>
    </source>
</evidence>
<feature type="transmembrane region" description="Helical" evidence="14">
    <location>
        <begin position="1390"/>
        <end position="1415"/>
    </location>
</feature>
<feature type="compositionally biased region" description="Gly residues" evidence="13">
    <location>
        <begin position="348"/>
        <end position="358"/>
    </location>
</feature>
<feature type="compositionally biased region" description="Polar residues" evidence="13">
    <location>
        <begin position="1148"/>
        <end position="1161"/>
    </location>
</feature>
<keyword evidence="4" id="KW-0479">Metal-binding</keyword>
<dbReference type="Gene3D" id="3.30.40.10">
    <property type="entry name" value="Zinc/RING finger domain, C3HC4 (zinc finger)"/>
    <property type="match status" value="1"/>
</dbReference>
<dbReference type="InterPro" id="IPR011011">
    <property type="entry name" value="Znf_FYVE_PHD"/>
</dbReference>
<keyword evidence="8 14" id="KW-1133">Transmembrane helix</keyword>
<dbReference type="PROSITE" id="PS50199">
    <property type="entry name" value="ZF_RANBP2_2"/>
    <property type="match status" value="1"/>
</dbReference>
<evidence type="ECO:0000256" key="3">
    <source>
        <dbReference type="ARBA" id="ARBA00022692"/>
    </source>
</evidence>